<dbReference type="InterPro" id="IPR009739">
    <property type="entry name" value="LprI-like_N"/>
</dbReference>
<feature type="compositionally biased region" description="Pro residues" evidence="1">
    <location>
        <begin position="234"/>
        <end position="248"/>
    </location>
</feature>
<accession>F2BD88</accession>
<reference evidence="3 4" key="1">
    <citation type="submission" date="2011-02" db="EMBL/GenBank/DDBJ databases">
        <authorList>
            <person name="Muzny D."/>
            <person name="Qin X."/>
            <person name="Deng J."/>
            <person name="Jiang H."/>
            <person name="Liu Y."/>
            <person name="Qu J."/>
            <person name="Song X.-Z."/>
            <person name="Zhang L."/>
            <person name="Thornton R."/>
            <person name="Coyle M."/>
            <person name="Francisco L."/>
            <person name="Jackson L."/>
            <person name="Javaid M."/>
            <person name="Korchina V."/>
            <person name="Kovar C."/>
            <person name="Mata R."/>
            <person name="Mathew T."/>
            <person name="Ngo R."/>
            <person name="Nguyen L."/>
            <person name="Nguyen N."/>
            <person name="Okwuonu G."/>
            <person name="Ongeri F."/>
            <person name="Pham C."/>
            <person name="Simmons D."/>
            <person name="Wilczek-Boney K."/>
            <person name="Hale W."/>
            <person name="Jakkamsetti A."/>
            <person name="Pham P."/>
            <person name="Ruth R."/>
            <person name="San Lucas F."/>
            <person name="Warren J."/>
            <person name="Zhang J."/>
            <person name="Zhao Z."/>
            <person name="Zhou C."/>
            <person name="Zhu D."/>
            <person name="Lee S."/>
            <person name="Bess C."/>
            <person name="Blankenburg K."/>
            <person name="Forbes L."/>
            <person name="Fu Q."/>
            <person name="Gubbala S."/>
            <person name="Hirani K."/>
            <person name="Jayaseelan J.C."/>
            <person name="Lara F."/>
            <person name="Munidasa M."/>
            <person name="Palculict T."/>
            <person name="Patil S."/>
            <person name="Pu L.-L."/>
            <person name="Saada N."/>
            <person name="Tang L."/>
            <person name="Weissenberger G."/>
            <person name="Zhu Y."/>
            <person name="Hemphill L."/>
            <person name="Shang Y."/>
            <person name="Youmans B."/>
            <person name="Ayvaz T."/>
            <person name="Ross M."/>
            <person name="Santibanez J."/>
            <person name="Aqrawi P."/>
            <person name="Gross S."/>
            <person name="Joshi V."/>
            <person name="Fowler G."/>
            <person name="Nazareth L."/>
            <person name="Reid J."/>
            <person name="Worley K."/>
            <person name="Petrosino J."/>
            <person name="Highlander S."/>
            <person name="Gibbs R."/>
        </authorList>
    </citation>
    <scope>NUCLEOTIDE SEQUENCE [LARGE SCALE GENOMIC DNA]</scope>
    <source>
        <strain evidence="3 4">ATCC BAA-1200</strain>
    </source>
</reference>
<evidence type="ECO:0000313" key="4">
    <source>
        <dbReference type="Proteomes" id="UP000004105"/>
    </source>
</evidence>
<evidence type="ECO:0000313" key="3">
    <source>
        <dbReference type="EMBL" id="EGF10623.1"/>
    </source>
</evidence>
<keyword evidence="4" id="KW-1185">Reference proteome</keyword>
<feature type="compositionally biased region" description="Low complexity" evidence="1">
    <location>
        <begin position="222"/>
        <end position="232"/>
    </location>
</feature>
<dbReference type="OrthoDB" id="8607286at2"/>
<dbReference type="PROSITE" id="PS51257">
    <property type="entry name" value="PROKAR_LIPOPROTEIN"/>
    <property type="match status" value="1"/>
</dbReference>
<gene>
    <name evidence="3" type="ORF">HMPREF9123_1694</name>
</gene>
<evidence type="ECO:0000256" key="1">
    <source>
        <dbReference type="SAM" id="MobiDB-lite"/>
    </source>
</evidence>
<feature type="region of interest" description="Disordered" evidence="1">
    <location>
        <begin position="222"/>
        <end position="275"/>
    </location>
</feature>
<name>F2BD88_9NEIS</name>
<proteinExistence type="predicted"/>
<feature type="compositionally biased region" description="Basic and acidic residues" evidence="1">
    <location>
        <begin position="264"/>
        <end position="275"/>
    </location>
</feature>
<dbReference type="Pfam" id="PF07007">
    <property type="entry name" value="LprI"/>
    <property type="match status" value="1"/>
</dbReference>
<dbReference type="Proteomes" id="UP000004105">
    <property type="component" value="Unassembled WGS sequence"/>
</dbReference>
<dbReference type="AlphaFoldDB" id="F2BD88"/>
<feature type="domain" description="Lysozyme inhibitor LprI-like N-terminal" evidence="2">
    <location>
        <begin position="266"/>
        <end position="339"/>
    </location>
</feature>
<organism evidence="3 4">
    <name type="scientific">Neisseria bacilliformis ATCC BAA-1200</name>
    <dbReference type="NCBI Taxonomy" id="888742"/>
    <lineage>
        <taxon>Bacteria</taxon>
        <taxon>Pseudomonadati</taxon>
        <taxon>Pseudomonadota</taxon>
        <taxon>Betaproteobacteria</taxon>
        <taxon>Neisseriales</taxon>
        <taxon>Neisseriaceae</taxon>
        <taxon>Neisseria</taxon>
    </lineage>
</organism>
<sequence length="346" mass="36950">MTANRLSVLTAAALVCLLAACGKKEDPKPADLACADPAVLQNIRDNLQQAIKGQARTFADNDIRHFVDADKVIAAASELTVSLNNPQQDNSGTRSFCQAELAVAVPAAILQTAHTNAPLIYGDKALDKVIAERILGSGLAYNNGTFAQTLKYTPEKQENGSFGIQYAENGLDTAANALSGTLLPYGVKSLLLIDGKAVSIEDALKQAKNGGKIEIIEEPASAPAENAASTPAQNTPPAPDAPDILPPPRESEPPKPAVSEAELDSARSDQQASEREINAVWRGLNPTVQQSLQDEQREWIGRKNTACRRAAAKADDPARAEYLRLQCDAQQTRERTGYLRGFGEAE</sequence>
<evidence type="ECO:0000259" key="2">
    <source>
        <dbReference type="Pfam" id="PF07007"/>
    </source>
</evidence>
<dbReference type="HOGENOM" id="CLU_806154_0_0_4"/>
<dbReference type="EMBL" id="AFAY01000034">
    <property type="protein sequence ID" value="EGF10623.1"/>
    <property type="molecule type" value="Genomic_DNA"/>
</dbReference>
<protein>
    <submittedName>
        <fullName evidence="3">Lipoprotein</fullName>
    </submittedName>
</protein>
<dbReference type="RefSeq" id="WP_007342700.1">
    <property type="nucleotide sequence ID" value="NZ_GL878494.1"/>
</dbReference>
<dbReference type="Gene3D" id="1.20.1270.180">
    <property type="match status" value="1"/>
</dbReference>
<keyword evidence="3" id="KW-0449">Lipoprotein</keyword>
<comment type="caution">
    <text evidence="3">The sequence shown here is derived from an EMBL/GenBank/DDBJ whole genome shotgun (WGS) entry which is preliminary data.</text>
</comment>